<feature type="compositionally biased region" description="Polar residues" evidence="4">
    <location>
        <begin position="333"/>
        <end position="342"/>
    </location>
</feature>
<dbReference type="InterPro" id="IPR050147">
    <property type="entry name" value="Ser/Thr_Dehydratase"/>
</dbReference>
<keyword evidence="2" id="KW-0663">Pyridoxal phosphate</keyword>
<dbReference type="GO" id="GO:0003941">
    <property type="term" value="F:L-serine ammonia-lyase activity"/>
    <property type="evidence" value="ECO:0007669"/>
    <property type="project" value="TreeGrafter"/>
</dbReference>
<comment type="cofactor">
    <cofactor evidence="1">
        <name>pyridoxal 5'-phosphate</name>
        <dbReference type="ChEBI" id="CHEBI:597326"/>
    </cofactor>
</comment>
<dbReference type="GO" id="GO:0006567">
    <property type="term" value="P:L-threonine catabolic process"/>
    <property type="evidence" value="ECO:0007669"/>
    <property type="project" value="TreeGrafter"/>
</dbReference>
<organism evidence="6 7">
    <name type="scientific">Streptomyces shenzhenensis</name>
    <dbReference type="NCBI Taxonomy" id="943815"/>
    <lineage>
        <taxon>Bacteria</taxon>
        <taxon>Bacillati</taxon>
        <taxon>Actinomycetota</taxon>
        <taxon>Actinomycetes</taxon>
        <taxon>Kitasatosporales</taxon>
        <taxon>Streptomycetaceae</taxon>
        <taxon>Streptomyces</taxon>
    </lineage>
</organism>
<feature type="region of interest" description="Disordered" evidence="4">
    <location>
        <begin position="314"/>
        <end position="342"/>
    </location>
</feature>
<evidence type="ECO:0000256" key="4">
    <source>
        <dbReference type="SAM" id="MobiDB-lite"/>
    </source>
</evidence>
<dbReference type="InterPro" id="IPR036052">
    <property type="entry name" value="TrpB-like_PALP_sf"/>
</dbReference>
<evidence type="ECO:0000256" key="3">
    <source>
        <dbReference type="ARBA" id="ARBA00023239"/>
    </source>
</evidence>
<name>A0A3M0HUW4_9ACTN</name>
<evidence type="ECO:0000256" key="2">
    <source>
        <dbReference type="ARBA" id="ARBA00022898"/>
    </source>
</evidence>
<keyword evidence="3" id="KW-0456">Lyase</keyword>
<reference evidence="6 7" key="1">
    <citation type="submission" date="2017-11" db="EMBL/GenBank/DDBJ databases">
        <title>Draft genome of actinobacteria isolated from guarana (Paullinia cupana (Mart.) Ducke.</title>
        <authorList>
            <person name="Siqueira K.A."/>
            <person name="Liotti R.G."/>
            <person name="Mendes T.A.O."/>
            <person name="Soares M.A."/>
        </authorList>
    </citation>
    <scope>NUCLEOTIDE SEQUENCE [LARGE SCALE GENOMIC DNA]</scope>
    <source>
        <strain evidence="6 7">193</strain>
    </source>
</reference>
<dbReference type="GO" id="GO:0009097">
    <property type="term" value="P:isoleucine biosynthetic process"/>
    <property type="evidence" value="ECO:0007669"/>
    <property type="project" value="TreeGrafter"/>
</dbReference>
<dbReference type="AlphaFoldDB" id="A0A3M0HUW4"/>
<dbReference type="PANTHER" id="PTHR48078:SF17">
    <property type="entry name" value="THREONINE DEHYDRATASE"/>
    <property type="match status" value="1"/>
</dbReference>
<accession>A0A3M0HUW4</accession>
<dbReference type="PANTHER" id="PTHR48078">
    <property type="entry name" value="THREONINE DEHYDRATASE, MITOCHONDRIAL-RELATED"/>
    <property type="match status" value="1"/>
</dbReference>
<evidence type="ECO:0000313" key="6">
    <source>
        <dbReference type="EMBL" id="RMB80355.1"/>
    </source>
</evidence>
<dbReference type="Pfam" id="PF00291">
    <property type="entry name" value="PALP"/>
    <property type="match status" value="1"/>
</dbReference>
<evidence type="ECO:0000256" key="1">
    <source>
        <dbReference type="ARBA" id="ARBA00001933"/>
    </source>
</evidence>
<dbReference type="Gene3D" id="3.40.50.1100">
    <property type="match status" value="2"/>
</dbReference>
<proteinExistence type="predicted"/>
<dbReference type="SUPFAM" id="SSF53686">
    <property type="entry name" value="Tryptophan synthase beta subunit-like PLP-dependent enzymes"/>
    <property type="match status" value="1"/>
</dbReference>
<dbReference type="RefSeq" id="WP_121894773.1">
    <property type="nucleotide sequence ID" value="NZ_PENI01000043.1"/>
</dbReference>
<dbReference type="Proteomes" id="UP000270471">
    <property type="component" value="Unassembled WGS sequence"/>
</dbReference>
<sequence length="342" mass="35412">MTVTRLSPDGIDEAARLIDPAFLHTPQFSDPSLSRALGRDTVVKVETLNPLRSFKGRGADLFLRQAAAARHVVCASAGNFGQAMAYVGRTRGIPVTVFAAHDANPNKVARMRELGAEVVLSGADFDAAKDAARAYAGTRPECVFVEDGDEPLIAEGAGTIAVELAPLDLDAIVVPVGNGALISGIGCWTKARSPRTRIIGVCAAGAPAMATSWRTGVPEPTGPVHTMADGIAVRVPVPAAVAWMREVVDDVLLVEEDDIREALRLVRDTLGLILEPSGAVGIAAALRHDLGAASLATILTGGNFSPDLLRELAPDPARTDHTASPAGAAHQLPPSSTSAGAP</sequence>
<feature type="domain" description="Tryptophan synthase beta chain-like PALP" evidence="5">
    <location>
        <begin position="22"/>
        <end position="300"/>
    </location>
</feature>
<dbReference type="InterPro" id="IPR001926">
    <property type="entry name" value="TrpB-like_PALP"/>
</dbReference>
<dbReference type="GO" id="GO:0006565">
    <property type="term" value="P:L-serine catabolic process"/>
    <property type="evidence" value="ECO:0007669"/>
    <property type="project" value="TreeGrafter"/>
</dbReference>
<evidence type="ECO:0000313" key="7">
    <source>
        <dbReference type="Proteomes" id="UP000270471"/>
    </source>
</evidence>
<dbReference type="GO" id="GO:0004794">
    <property type="term" value="F:threonine deaminase activity"/>
    <property type="evidence" value="ECO:0007669"/>
    <property type="project" value="TreeGrafter"/>
</dbReference>
<gene>
    <name evidence="6" type="ORF">CTZ28_40265</name>
</gene>
<keyword evidence="7" id="KW-1185">Reference proteome</keyword>
<protein>
    <recommendedName>
        <fullName evidence="5">Tryptophan synthase beta chain-like PALP domain-containing protein</fullName>
    </recommendedName>
</protein>
<comment type="caution">
    <text evidence="6">The sequence shown here is derived from an EMBL/GenBank/DDBJ whole genome shotgun (WGS) entry which is preliminary data.</text>
</comment>
<dbReference type="EMBL" id="PENI01000043">
    <property type="protein sequence ID" value="RMB80355.1"/>
    <property type="molecule type" value="Genomic_DNA"/>
</dbReference>
<dbReference type="OrthoDB" id="9811476at2"/>
<evidence type="ECO:0000259" key="5">
    <source>
        <dbReference type="Pfam" id="PF00291"/>
    </source>
</evidence>